<reference evidence="3" key="1">
    <citation type="journal article" date="2019" name="Int. J. Syst. Evol. Microbiol.">
        <title>The Global Catalogue of Microorganisms (GCM) 10K type strain sequencing project: providing services to taxonomists for standard genome sequencing and annotation.</title>
        <authorList>
            <consortium name="The Broad Institute Genomics Platform"/>
            <consortium name="The Broad Institute Genome Sequencing Center for Infectious Disease"/>
            <person name="Wu L."/>
            <person name="Ma J."/>
        </authorList>
    </citation>
    <scope>NUCLEOTIDE SEQUENCE [LARGE SCALE GENOMIC DNA]</scope>
    <source>
        <strain evidence="3">JCM 3146</strain>
    </source>
</reference>
<comment type="caution">
    <text evidence="2">The sequence shown here is derived from an EMBL/GenBank/DDBJ whole genome shotgun (WGS) entry which is preliminary data.</text>
</comment>
<organism evidence="2 3">
    <name type="scientific">Actinoallomurus spadix</name>
    <dbReference type="NCBI Taxonomy" id="79912"/>
    <lineage>
        <taxon>Bacteria</taxon>
        <taxon>Bacillati</taxon>
        <taxon>Actinomycetota</taxon>
        <taxon>Actinomycetes</taxon>
        <taxon>Streptosporangiales</taxon>
        <taxon>Thermomonosporaceae</taxon>
        <taxon>Actinoallomurus</taxon>
    </lineage>
</organism>
<dbReference type="Proteomes" id="UP001501822">
    <property type="component" value="Unassembled WGS sequence"/>
</dbReference>
<keyword evidence="3" id="KW-1185">Reference proteome</keyword>
<proteinExistence type="predicted"/>
<evidence type="ECO:0000313" key="3">
    <source>
        <dbReference type="Proteomes" id="UP001501822"/>
    </source>
</evidence>
<feature type="compositionally biased region" description="Basic and acidic residues" evidence="1">
    <location>
        <begin position="10"/>
        <end position="50"/>
    </location>
</feature>
<evidence type="ECO:0000313" key="2">
    <source>
        <dbReference type="EMBL" id="GAA0333807.1"/>
    </source>
</evidence>
<name>A0ABP3G2J5_9ACTN</name>
<dbReference type="EMBL" id="BAAABM010000016">
    <property type="protein sequence ID" value="GAA0333807.1"/>
    <property type="molecule type" value="Genomic_DNA"/>
</dbReference>
<feature type="region of interest" description="Disordered" evidence="1">
    <location>
        <begin position="1"/>
        <end position="83"/>
    </location>
</feature>
<protein>
    <submittedName>
        <fullName evidence="2">Uncharacterized protein</fullName>
    </submittedName>
</protein>
<accession>A0ABP3G2J5</accession>
<evidence type="ECO:0000256" key="1">
    <source>
        <dbReference type="SAM" id="MobiDB-lite"/>
    </source>
</evidence>
<sequence>MPRFGLIGRQDLEEAEQPHAECDKDEHDGKDEHARSVTRLPECHRNDDRTGPQSPPTGAAEAAEPGHRAAWGDGRRRLAYASG</sequence>
<gene>
    <name evidence="2" type="ORF">GCM10010151_24440</name>
</gene>